<evidence type="ECO:0000256" key="1">
    <source>
        <dbReference type="ARBA" id="ARBA00004123"/>
    </source>
</evidence>
<evidence type="ECO:0000256" key="10">
    <source>
        <dbReference type="ARBA" id="ARBA00023306"/>
    </source>
</evidence>
<comment type="caution">
    <text evidence="15">The sequence shown here is derived from an EMBL/GenBank/DDBJ whole genome shotgun (WGS) entry which is preliminary data.</text>
</comment>
<dbReference type="InterPro" id="IPR027120">
    <property type="entry name" value="Smc2_ABC"/>
</dbReference>
<evidence type="ECO:0000256" key="6">
    <source>
        <dbReference type="ARBA" id="ARBA00022840"/>
    </source>
</evidence>
<feature type="coiled-coil region" evidence="12">
    <location>
        <begin position="686"/>
        <end position="989"/>
    </location>
</feature>
<dbReference type="Gene3D" id="1.10.287.1490">
    <property type="match status" value="1"/>
</dbReference>
<accession>A0AAW0BLU4</accession>
<feature type="coiled-coil region" evidence="12">
    <location>
        <begin position="479"/>
        <end position="506"/>
    </location>
</feature>
<dbReference type="GO" id="GO:0005524">
    <property type="term" value="F:ATP binding"/>
    <property type="evidence" value="ECO:0007669"/>
    <property type="project" value="UniProtKB-KW"/>
</dbReference>
<keyword evidence="3" id="KW-0132">Cell division</keyword>
<protein>
    <recommendedName>
        <fullName evidence="11">Structural maintenance of chromosomes protein</fullName>
    </recommendedName>
</protein>
<dbReference type="CDD" id="cd03273">
    <property type="entry name" value="ABC_SMC2_euk"/>
    <property type="match status" value="1"/>
</dbReference>
<comment type="similarity">
    <text evidence="2">Belongs to the SMC family. SMC2 subfamily.</text>
</comment>
<keyword evidence="10" id="KW-0131">Cell cycle</keyword>
<reference evidence="15 16" key="1">
    <citation type="submission" date="2024-01" db="EMBL/GenBank/DDBJ databases">
        <title>A draft genome for a cacao thread blight-causing isolate of Paramarasmius palmivorus.</title>
        <authorList>
            <person name="Baruah I.K."/>
            <person name="Bukari Y."/>
            <person name="Amoako-Attah I."/>
            <person name="Meinhardt L.W."/>
            <person name="Bailey B.A."/>
            <person name="Cohen S.P."/>
        </authorList>
    </citation>
    <scope>NUCLEOTIDE SEQUENCE [LARGE SCALE GENOMIC DNA]</scope>
    <source>
        <strain evidence="15 16">GH-12</strain>
    </source>
</reference>
<evidence type="ECO:0000256" key="4">
    <source>
        <dbReference type="ARBA" id="ARBA00022741"/>
    </source>
</evidence>
<dbReference type="InterPro" id="IPR036277">
    <property type="entry name" value="SMC_hinge_sf"/>
</dbReference>
<name>A0AAW0BLU4_9AGAR</name>
<dbReference type="GO" id="GO:0016887">
    <property type="term" value="F:ATP hydrolysis activity"/>
    <property type="evidence" value="ECO:0007669"/>
    <property type="project" value="InterPro"/>
</dbReference>
<evidence type="ECO:0000256" key="11">
    <source>
        <dbReference type="PIRNR" id="PIRNR005719"/>
    </source>
</evidence>
<organism evidence="15 16">
    <name type="scientific">Paramarasmius palmivorus</name>
    <dbReference type="NCBI Taxonomy" id="297713"/>
    <lineage>
        <taxon>Eukaryota</taxon>
        <taxon>Fungi</taxon>
        <taxon>Dikarya</taxon>
        <taxon>Basidiomycota</taxon>
        <taxon>Agaricomycotina</taxon>
        <taxon>Agaricomycetes</taxon>
        <taxon>Agaricomycetidae</taxon>
        <taxon>Agaricales</taxon>
        <taxon>Marasmiineae</taxon>
        <taxon>Marasmiaceae</taxon>
        <taxon>Paramarasmius</taxon>
    </lineage>
</organism>
<dbReference type="Gene3D" id="1.20.1060.20">
    <property type="match status" value="1"/>
</dbReference>
<dbReference type="GO" id="GO:0030261">
    <property type="term" value="P:chromosome condensation"/>
    <property type="evidence" value="ECO:0007669"/>
    <property type="project" value="UniProtKB-KW"/>
</dbReference>
<comment type="subcellular location">
    <subcellularLocation>
        <location evidence="1 11">Nucleus</location>
    </subcellularLocation>
</comment>
<evidence type="ECO:0000313" key="15">
    <source>
        <dbReference type="EMBL" id="KAK7027329.1"/>
    </source>
</evidence>
<dbReference type="GO" id="GO:0005694">
    <property type="term" value="C:chromosome"/>
    <property type="evidence" value="ECO:0007669"/>
    <property type="project" value="InterPro"/>
</dbReference>
<evidence type="ECO:0000256" key="8">
    <source>
        <dbReference type="ARBA" id="ARBA00023067"/>
    </source>
</evidence>
<dbReference type="EMBL" id="JAYKXP010000097">
    <property type="protein sequence ID" value="KAK7027329.1"/>
    <property type="molecule type" value="Genomic_DNA"/>
</dbReference>
<dbReference type="InterPro" id="IPR010935">
    <property type="entry name" value="SMC_hinge"/>
</dbReference>
<dbReference type="InterPro" id="IPR027417">
    <property type="entry name" value="P-loop_NTPase"/>
</dbReference>
<dbReference type="SUPFAM" id="SSF52540">
    <property type="entry name" value="P-loop containing nucleoside triphosphate hydrolases"/>
    <property type="match status" value="1"/>
</dbReference>
<evidence type="ECO:0000256" key="2">
    <source>
        <dbReference type="ARBA" id="ARBA00005231"/>
    </source>
</evidence>
<evidence type="ECO:0000256" key="9">
    <source>
        <dbReference type="ARBA" id="ARBA00023242"/>
    </source>
</evidence>
<keyword evidence="6" id="KW-0067">ATP-binding</keyword>
<keyword evidence="9 11" id="KW-0539">Nucleus</keyword>
<keyword evidence="4" id="KW-0547">Nucleotide-binding</keyword>
<evidence type="ECO:0000256" key="12">
    <source>
        <dbReference type="SAM" id="Coils"/>
    </source>
</evidence>
<dbReference type="Pfam" id="PF02463">
    <property type="entry name" value="SMC_N"/>
    <property type="match status" value="1"/>
</dbReference>
<dbReference type="GO" id="GO:0007059">
    <property type="term" value="P:chromosome segregation"/>
    <property type="evidence" value="ECO:0007669"/>
    <property type="project" value="UniProtKB-ARBA"/>
</dbReference>
<dbReference type="InterPro" id="IPR024704">
    <property type="entry name" value="SMC"/>
</dbReference>
<evidence type="ECO:0000313" key="16">
    <source>
        <dbReference type="Proteomes" id="UP001383192"/>
    </source>
</evidence>
<keyword evidence="8" id="KW-0226">DNA condensation</keyword>
<dbReference type="Pfam" id="PF06470">
    <property type="entry name" value="SMC_hinge"/>
    <property type="match status" value="1"/>
</dbReference>
<dbReference type="PIRSF" id="PIRSF005719">
    <property type="entry name" value="SMC"/>
    <property type="match status" value="1"/>
</dbReference>
<dbReference type="SUPFAM" id="SSF75553">
    <property type="entry name" value="Smc hinge domain"/>
    <property type="match status" value="1"/>
</dbReference>
<dbReference type="InterPro" id="IPR003395">
    <property type="entry name" value="RecF/RecN/SMC_N"/>
</dbReference>
<sequence>MRIEELVLEGFKSYPNRTQISGWDPSFNAITGLNGSGKSNILDAISFVLGLTTMSTMRASHQADLIYKKGQAGITKASVTIVFNNSDRDKSPVGYENCPQITVTRQFALPNISKYLINGHKSQQTNVHRLFQSIQLNINNPNFVIMQGKITKVLNMRPQEILGMVEEAAGTRMYEEGKDKARKAMAKKQKKLDADNMTLEEEIIPHVEKLREEKRTFLEFQKAETEKERIEQVLGAWKWQEAVNRGQRSKREIDDKKAEIIDKKNEQKKKQHEISEAEKDMARAEKKREDELKKGGKLSKLKDEVAELDKAVVKLKTQAELKETSIKEEEAQIAASEEEVKNLEKSYADKQKEVDALTAQFDKIDAQSKETTEKLNRDEELLQTLLTGLSSNKKNTGGGGGYMGQLADAEARRNNAKAEEEQSRVKLGMKEKDLKEVEAQYRKVEKAAGENKKRVDQMKTVVDSCRRKLNDCGWTEEMEKEGEARIQQLKQEVMRHTDRVEQARRQLGALDFEYETPGPHFDRRKVKGRLGKLVHIKPQDYNKAQALEVTAGSRLYQVVVSDEKIGKDLLTHGKLKSRVTLIPLNKIQPYKVAPQKIQAATNIAQGKAHLALDLVSYDREVENAMSYAFGSTIVCDDEESAKKVTFNKNGGLRSVTLEGDVYDPSGTLSGGSAPQTSGILIKVQKVLEVEEELQGAKEALGEKEKEWESDKVKRKREEWRRLMRELEIKEHELRLAEQEVGESSASRLASQVEELKQAIEELKAAVASAQEKQKTAEADIKKLKVDMEEYKNNKEGKIDELKASISNQKSSIQKHQVIVKTKQKEVQTATLELEQIQTDILGAQTTARDLQSATQDLRKELDKLNTAVAQKECETAKANARLEEELGTLKRFDIEIASLDKGIKEHKKAVQALEEDIGRLTQEIEGCKKAVEQAKAEVAKLERVYTWIEEDKHLFGERGTKYDFDAMNMDDLQIQGQQLEETLRTKKKKVNHRAVNMLDEYVLPSPSFSSSLTPVPPPSVEKRETQLRKNISTVVKDKQKIEDTISHLDAEKHQALETTYQKVSIDFGNIFADLLPGNFAKLDPINPDDLTLGLEVKVRLGSVWKASLTELSGGQRSLIALSLILALLQFKPAPMYILDEIDAALDLQHTQNIGHLFRTRFKGSQFIVVSLKEGLFNNANVLFRTAFRDGTSVVEKLEKGRR</sequence>
<dbReference type="GO" id="GO:0005634">
    <property type="term" value="C:nucleus"/>
    <property type="evidence" value="ECO:0007669"/>
    <property type="project" value="UniProtKB-SubCell"/>
</dbReference>
<evidence type="ECO:0000256" key="5">
    <source>
        <dbReference type="ARBA" id="ARBA00022776"/>
    </source>
</evidence>
<feature type="coiled-coil region" evidence="12">
    <location>
        <begin position="406"/>
        <end position="454"/>
    </location>
</feature>
<feature type="compositionally biased region" description="Basic and acidic residues" evidence="13">
    <location>
        <begin position="249"/>
        <end position="265"/>
    </location>
</feature>
<evidence type="ECO:0000256" key="3">
    <source>
        <dbReference type="ARBA" id="ARBA00022618"/>
    </source>
</evidence>
<evidence type="ECO:0000256" key="13">
    <source>
        <dbReference type="SAM" id="MobiDB-lite"/>
    </source>
</evidence>
<evidence type="ECO:0000259" key="14">
    <source>
        <dbReference type="SMART" id="SM00968"/>
    </source>
</evidence>
<feature type="domain" description="SMC hinge" evidence="14">
    <location>
        <begin position="524"/>
        <end position="645"/>
    </location>
</feature>
<proteinExistence type="inferred from homology"/>
<dbReference type="Gene3D" id="3.30.70.1620">
    <property type="match status" value="1"/>
</dbReference>
<keyword evidence="5" id="KW-0498">Mitosis</keyword>
<keyword evidence="7 12" id="KW-0175">Coiled coil</keyword>
<dbReference type="SMART" id="SM00968">
    <property type="entry name" value="SMC_hinge"/>
    <property type="match status" value="1"/>
</dbReference>
<dbReference type="AlphaFoldDB" id="A0AAW0BLU4"/>
<feature type="compositionally biased region" description="Basic and acidic residues" evidence="13">
    <location>
        <begin position="272"/>
        <end position="293"/>
    </location>
</feature>
<dbReference type="GO" id="GO:0051301">
    <property type="term" value="P:cell division"/>
    <property type="evidence" value="ECO:0007669"/>
    <property type="project" value="UniProtKB-KW"/>
</dbReference>
<gene>
    <name evidence="15" type="primary">SMC2</name>
    <name evidence="15" type="ORF">VNI00_015292</name>
</gene>
<keyword evidence="16" id="KW-1185">Reference proteome</keyword>
<dbReference type="Gene3D" id="3.40.50.300">
    <property type="entry name" value="P-loop containing nucleotide triphosphate hydrolases"/>
    <property type="match status" value="2"/>
</dbReference>
<dbReference type="Proteomes" id="UP001383192">
    <property type="component" value="Unassembled WGS sequence"/>
</dbReference>
<evidence type="ECO:0000256" key="7">
    <source>
        <dbReference type="ARBA" id="ARBA00023054"/>
    </source>
</evidence>
<feature type="region of interest" description="Disordered" evidence="13">
    <location>
        <begin position="245"/>
        <end position="293"/>
    </location>
</feature>
<dbReference type="PANTHER" id="PTHR43977">
    <property type="entry name" value="STRUCTURAL MAINTENANCE OF CHROMOSOMES PROTEIN 3"/>
    <property type="match status" value="1"/>
</dbReference>